<sequence length="79" mass="8074">MFDKNLKILSRYAYGQFQVACSPLMGSGEGAEGESQALPLGPPGRDGREGPQGKPGMPGEDGLPGPRGLPGPPGQQGEP</sequence>
<feature type="non-terminal residue" evidence="3">
    <location>
        <position position="1"/>
    </location>
</feature>
<protein>
    <submittedName>
        <fullName evidence="3">Uncharacterized protein</fullName>
    </submittedName>
</protein>
<keyword evidence="1" id="KW-0677">Repeat</keyword>
<evidence type="ECO:0000313" key="3">
    <source>
        <dbReference type="EMBL" id="CAG9530340.1"/>
    </source>
</evidence>
<feature type="region of interest" description="Disordered" evidence="2">
    <location>
        <begin position="23"/>
        <end position="79"/>
    </location>
</feature>
<proteinExistence type="predicted"/>
<evidence type="ECO:0000256" key="2">
    <source>
        <dbReference type="SAM" id="MobiDB-lite"/>
    </source>
</evidence>
<dbReference type="Proteomes" id="UP000746747">
    <property type="component" value="Unassembled WGS sequence"/>
</dbReference>
<organism evidence="3 4">
    <name type="scientific">Cercopithifilaria johnstoni</name>
    <dbReference type="NCBI Taxonomy" id="2874296"/>
    <lineage>
        <taxon>Eukaryota</taxon>
        <taxon>Metazoa</taxon>
        <taxon>Ecdysozoa</taxon>
        <taxon>Nematoda</taxon>
        <taxon>Chromadorea</taxon>
        <taxon>Rhabditida</taxon>
        <taxon>Spirurina</taxon>
        <taxon>Spiruromorpha</taxon>
        <taxon>Filarioidea</taxon>
        <taxon>Onchocercidae</taxon>
        <taxon>Cercopithifilaria</taxon>
    </lineage>
</organism>
<evidence type="ECO:0000313" key="4">
    <source>
        <dbReference type="Proteomes" id="UP000746747"/>
    </source>
</evidence>
<dbReference type="EMBL" id="CAKAEH010000229">
    <property type="protein sequence ID" value="CAG9530340.1"/>
    <property type="molecule type" value="Genomic_DNA"/>
</dbReference>
<comment type="caution">
    <text evidence="3">The sequence shown here is derived from an EMBL/GenBank/DDBJ whole genome shotgun (WGS) entry which is preliminary data.</text>
</comment>
<dbReference type="InterPro" id="IPR008160">
    <property type="entry name" value="Collagen"/>
</dbReference>
<dbReference type="AlphaFoldDB" id="A0A8J2LLX6"/>
<reference evidence="3" key="1">
    <citation type="submission" date="2021-09" db="EMBL/GenBank/DDBJ databases">
        <authorList>
            <consortium name="Pathogen Informatics"/>
        </authorList>
    </citation>
    <scope>NUCLEOTIDE SEQUENCE</scope>
</reference>
<gene>
    <name evidence="3" type="ORF">CJOHNSTONI_LOCUS845</name>
</gene>
<name>A0A8J2LLX6_9BILA</name>
<dbReference type="Pfam" id="PF01391">
    <property type="entry name" value="Collagen"/>
    <property type="match status" value="1"/>
</dbReference>
<accession>A0A8J2LLX6</accession>
<keyword evidence="4" id="KW-1185">Reference proteome</keyword>
<evidence type="ECO:0000256" key="1">
    <source>
        <dbReference type="ARBA" id="ARBA00022737"/>
    </source>
</evidence>